<dbReference type="PRINTS" id="PR00131">
    <property type="entry name" value="GLHYDRLASE1"/>
</dbReference>
<dbReference type="InterPro" id="IPR033132">
    <property type="entry name" value="GH_1_N_CS"/>
</dbReference>
<feature type="active site" description="Nucleophile" evidence="3">
    <location>
        <position position="378"/>
    </location>
</feature>
<organism evidence="6 7">
    <name type="scientific">Vagococcus proximus</name>
    <dbReference type="NCBI Taxonomy" id="2991417"/>
    <lineage>
        <taxon>Bacteria</taxon>
        <taxon>Bacillati</taxon>
        <taxon>Bacillota</taxon>
        <taxon>Bacilli</taxon>
        <taxon>Lactobacillales</taxon>
        <taxon>Enterococcaceae</taxon>
        <taxon>Vagococcus</taxon>
    </lineage>
</organism>
<dbReference type="Gene3D" id="3.20.20.80">
    <property type="entry name" value="Glycosidases"/>
    <property type="match status" value="1"/>
</dbReference>
<keyword evidence="2 5" id="KW-0326">Glycosidase</keyword>
<accession>A0ABT5WZ64</accession>
<dbReference type="SUPFAM" id="SSF51445">
    <property type="entry name" value="(Trans)glycosidases"/>
    <property type="match status" value="1"/>
</dbReference>
<comment type="similarity">
    <text evidence="1 4">Belongs to the glycosyl hydrolase 1 family.</text>
</comment>
<evidence type="ECO:0000256" key="1">
    <source>
        <dbReference type="ARBA" id="ARBA00010838"/>
    </source>
</evidence>
<protein>
    <submittedName>
        <fullName evidence="6">6-phospho-beta-glucosidase</fullName>
    </submittedName>
</protein>
<dbReference type="InterPro" id="IPR018120">
    <property type="entry name" value="Glyco_hydro_1_AS"/>
</dbReference>
<reference evidence="6" key="1">
    <citation type="submission" date="2022-10" db="EMBL/GenBank/DDBJ databases">
        <title>Vagococcus sp. isolated from poultry meat.</title>
        <authorList>
            <person name="Johansson P."/>
            <person name="Bjorkroth J."/>
        </authorList>
    </citation>
    <scope>NUCLEOTIDE SEQUENCE</scope>
    <source>
        <strain evidence="6">PNs007</strain>
    </source>
</reference>
<keyword evidence="7" id="KW-1185">Reference proteome</keyword>
<comment type="caution">
    <text evidence="6">The sequence shown here is derived from an EMBL/GenBank/DDBJ whole genome shotgun (WGS) entry which is preliminary data.</text>
</comment>
<dbReference type="Proteomes" id="UP001147148">
    <property type="component" value="Unassembled WGS sequence"/>
</dbReference>
<dbReference type="PROSITE" id="PS00653">
    <property type="entry name" value="GLYCOSYL_HYDROL_F1_2"/>
    <property type="match status" value="1"/>
</dbReference>
<evidence type="ECO:0000313" key="6">
    <source>
        <dbReference type="EMBL" id="MDF0478971.1"/>
    </source>
</evidence>
<dbReference type="NCBIfam" id="NF007356">
    <property type="entry name" value="PRK09852.1"/>
    <property type="match status" value="1"/>
</dbReference>
<evidence type="ECO:0000256" key="5">
    <source>
        <dbReference type="RuleBase" id="RU004468"/>
    </source>
</evidence>
<keyword evidence="5" id="KW-0378">Hydrolase</keyword>
<dbReference type="PANTHER" id="PTHR10353:SF296">
    <property type="entry name" value="6-PHOSPHO-BETA-GLUCOSIDASE"/>
    <property type="match status" value="1"/>
</dbReference>
<dbReference type="PANTHER" id="PTHR10353">
    <property type="entry name" value="GLYCOSYL HYDROLASE"/>
    <property type="match status" value="1"/>
</dbReference>
<name>A0ABT5WZ64_9ENTE</name>
<dbReference type="Pfam" id="PF00232">
    <property type="entry name" value="Glyco_hydro_1"/>
    <property type="match status" value="1"/>
</dbReference>
<dbReference type="PROSITE" id="PS00572">
    <property type="entry name" value="GLYCOSYL_HYDROL_F1_1"/>
    <property type="match status" value="1"/>
</dbReference>
<evidence type="ECO:0000256" key="3">
    <source>
        <dbReference type="PROSITE-ProRule" id="PRU10055"/>
    </source>
</evidence>
<evidence type="ECO:0000256" key="4">
    <source>
        <dbReference type="RuleBase" id="RU003690"/>
    </source>
</evidence>
<dbReference type="InterPro" id="IPR001360">
    <property type="entry name" value="Glyco_hydro_1"/>
</dbReference>
<dbReference type="InterPro" id="IPR017853">
    <property type="entry name" value="GH"/>
</dbReference>
<dbReference type="RefSeq" id="WP_275470621.1">
    <property type="nucleotide sequence ID" value="NZ_JAPDSH010000001.1"/>
</dbReference>
<sequence length="482" mass="55340">MVNSIEQKFPKDFLWGGATAANQYEGGFGQGGKGKALVDVIPSGNKRRDVMRGMFDYKELNEESIYPAREAVDFYNHWEEDIDYMIEMGFSVYRFSISWSRIFPTGEECESNKEGIDFYSKIVDKLLANNIEPLITICHFDMPLQLIEKYGSWRDRKVIDAYLKYCKVLFETFKGKVKYWITFNEINMLLHMPFMGAGILFEDGEDKEQVKYQVAHHELIASALATKLAKEIDSTFQIGCMLAAGQFYPYSCDPKDVFDALEKNRETFFFSDVQVRGHYPEYAKQKMKTNGIEIKMLPEDEMILSENTVDFISFSYYASRLTSSDPSKGESTGGNVIPTLRNPHLEISDWGWQIDPLGLRLTLNVLFERYEKPLFIVENGLGAADEVKDGKINDDYRIDYLRKHMKAMSDAMTKDGVNLLGYTSWGCIDLVSASTGEMAKRYGFVYVDKDNEGNGTLKRLRKKSFYWYKEVIGTNGNSLFVE</sequence>
<evidence type="ECO:0000256" key="2">
    <source>
        <dbReference type="ARBA" id="ARBA00023295"/>
    </source>
</evidence>
<dbReference type="EMBL" id="JAPDSH010000001">
    <property type="protein sequence ID" value="MDF0478971.1"/>
    <property type="molecule type" value="Genomic_DNA"/>
</dbReference>
<gene>
    <name evidence="6" type="ORF">OL233_01615</name>
</gene>
<evidence type="ECO:0000313" key="7">
    <source>
        <dbReference type="Proteomes" id="UP001147148"/>
    </source>
</evidence>
<dbReference type="NCBIfam" id="NF007158">
    <property type="entry name" value="PRK09593.1"/>
    <property type="match status" value="1"/>
</dbReference>
<proteinExistence type="inferred from homology"/>